<proteinExistence type="predicted"/>
<sequence>MKTLTFYSILLICLTTQSQDNLPSQQFWSQLQSLCGQSFEGKLMTPENDAQFAGKTLVMHVRSCSDTVIKIPFFVGDDKSRTWVLTYTNGLIELKHDHRHEDGTSDAVTMYGGLASNTGKAGLQMFPADPYTASLIPAAATNVWWIGLKDNEFTYNLKRVDTPRQFTVAFDLTTAVENPGPPWGWTED</sequence>
<protein>
    <recommendedName>
        <fullName evidence="3">Secreted protein</fullName>
    </recommendedName>
</protein>
<dbReference type="OrthoDB" id="1524207at2"/>
<evidence type="ECO:0000313" key="1">
    <source>
        <dbReference type="EMBL" id="TPV34744.1"/>
    </source>
</evidence>
<accession>A0A506PM98</accession>
<dbReference type="EMBL" id="VHIQ01000002">
    <property type="protein sequence ID" value="TPV34744.1"/>
    <property type="molecule type" value="Genomic_DNA"/>
</dbReference>
<dbReference type="RefSeq" id="WP_140989167.1">
    <property type="nucleotide sequence ID" value="NZ_VHIQ01000002.1"/>
</dbReference>
<comment type="caution">
    <text evidence="1">The sequence shown here is derived from an EMBL/GenBank/DDBJ whole genome shotgun (WGS) entry which is preliminary data.</text>
</comment>
<dbReference type="AlphaFoldDB" id="A0A506PM98"/>
<evidence type="ECO:0008006" key="3">
    <source>
        <dbReference type="Google" id="ProtNLM"/>
    </source>
</evidence>
<reference evidence="1 2" key="1">
    <citation type="submission" date="2019-06" db="EMBL/GenBank/DDBJ databases">
        <title>Flavobacteriaceae Paucihalobacterium erythroidium CWB-1, complete genome.</title>
        <authorList>
            <person name="Wu S."/>
        </authorList>
    </citation>
    <scope>NUCLEOTIDE SEQUENCE [LARGE SCALE GENOMIC DNA]</scope>
    <source>
        <strain evidence="1 2">CWB-1</strain>
    </source>
</reference>
<gene>
    <name evidence="1" type="ORF">FJ651_04225</name>
</gene>
<dbReference type="Proteomes" id="UP000317332">
    <property type="component" value="Unassembled WGS sequence"/>
</dbReference>
<evidence type="ECO:0000313" key="2">
    <source>
        <dbReference type="Proteomes" id="UP000317332"/>
    </source>
</evidence>
<name>A0A506PM98_9FLAO</name>
<keyword evidence="2" id="KW-1185">Reference proteome</keyword>
<organism evidence="1 2">
    <name type="scientific">Paucihalobacter ruber</name>
    <dbReference type="NCBI Taxonomy" id="2567861"/>
    <lineage>
        <taxon>Bacteria</taxon>
        <taxon>Pseudomonadati</taxon>
        <taxon>Bacteroidota</taxon>
        <taxon>Flavobacteriia</taxon>
        <taxon>Flavobacteriales</taxon>
        <taxon>Flavobacteriaceae</taxon>
        <taxon>Paucihalobacter</taxon>
    </lineage>
</organism>